<dbReference type="SUPFAM" id="SSF54211">
    <property type="entry name" value="Ribosomal protein S5 domain 2-like"/>
    <property type="match status" value="1"/>
</dbReference>
<reference evidence="4 5" key="2">
    <citation type="journal article" date="2011" name="Stand. Genomic Sci.">
        <title>Complete genome sequence of Desulfurococcus mucosus type strain (O7/1).</title>
        <authorList>
            <person name="Wirth R."/>
            <person name="Chertkov O."/>
            <person name="Held B."/>
            <person name="Lapidus A."/>
            <person name="Nolan M."/>
            <person name="Lucas S."/>
            <person name="Hammon N."/>
            <person name="Deshpande S."/>
            <person name="Cheng J.F."/>
            <person name="Tapia R."/>
            <person name="Han C."/>
            <person name="Goodwin L."/>
            <person name="Pitluck S."/>
            <person name="Liolios K."/>
            <person name="Ioanna P."/>
            <person name="Ivanova N."/>
            <person name="Mavromatis K."/>
            <person name="Mikhailova N."/>
            <person name="Pati A."/>
            <person name="Chen A."/>
            <person name="Palaniappan K."/>
            <person name="Land M."/>
            <person name="Hauser L."/>
            <person name="Chang Y.J."/>
            <person name="Jeffries C.D."/>
            <person name="Bilek Y."/>
            <person name="Hader T."/>
            <person name="Rohde M."/>
            <person name="Spring S."/>
            <person name="Sikorski J."/>
            <person name="Goker M."/>
            <person name="Woyke T."/>
            <person name="Bristow J."/>
            <person name="Eisen J.A."/>
            <person name="Markowitz V."/>
            <person name="Hugenholtz P."/>
            <person name="Kyrpides N.C."/>
            <person name="Klenk H.P."/>
        </authorList>
    </citation>
    <scope>NUCLEOTIDE SEQUENCE [LARGE SCALE GENOMIC DNA]</scope>
    <source>
        <strain evidence="5">ATCC 35584 / DSM 2162 / JCM 9187 / O7/1</strain>
    </source>
</reference>
<dbReference type="STRING" id="765177.Desmu_0764"/>
<keyword evidence="2" id="KW-1133">Transmembrane helix</keyword>
<dbReference type="GO" id="GO:0004176">
    <property type="term" value="F:ATP-dependent peptidase activity"/>
    <property type="evidence" value="ECO:0007669"/>
    <property type="project" value="InterPro"/>
</dbReference>
<dbReference type="GO" id="GO:0004252">
    <property type="term" value="F:serine-type endopeptidase activity"/>
    <property type="evidence" value="ECO:0007669"/>
    <property type="project" value="InterPro"/>
</dbReference>
<reference evidence="5" key="1">
    <citation type="submission" date="2010-11" db="EMBL/GenBank/DDBJ databases">
        <title>The complete genome of Desulfurococcus mucosus DSM 2162.</title>
        <authorList>
            <consortium name="US DOE Joint Genome Institute (JGI-PGF)"/>
            <person name="Lucas S."/>
            <person name="Copeland A."/>
            <person name="Lapidus A."/>
            <person name="Bruce D."/>
            <person name="Goodwin L."/>
            <person name="Pitluck S."/>
            <person name="Kyrpides N."/>
            <person name="Mavromatis K."/>
            <person name="Pagani I."/>
            <person name="Ivanova N."/>
            <person name="Ovchinnikova G."/>
            <person name="Chertkov O."/>
            <person name="Held B."/>
            <person name="Brettin T."/>
            <person name="Detter J.C."/>
            <person name="Tapia R."/>
            <person name="Han C."/>
            <person name="Land M."/>
            <person name="Hauser L."/>
            <person name="Markowitz V."/>
            <person name="Cheng J.-F."/>
            <person name="Hugenholtz P."/>
            <person name="Woyke T."/>
            <person name="Wu D."/>
            <person name="Wirth R."/>
            <person name="Bilek Y."/>
            <person name="Hader T."/>
            <person name="Klenk H.-P."/>
            <person name="Eisen J.A."/>
        </authorList>
    </citation>
    <scope>NUCLEOTIDE SEQUENCE [LARGE SCALE GENOMIC DNA]</scope>
    <source>
        <strain evidence="5">ATCC 35584 / DSM 2162 / JCM 9187 / O7/1</strain>
    </source>
</reference>
<accession>E8R993</accession>
<sequence length="655" mass="70386" precursor="true">MPWRTVVIPVLVLVTLFLCTPMAVGESRLLGYSYVKSIDVYAPAVSGSGQGVLSKTTLIVAYPGNGRVFFSALPYTELDTQGAARIAAYVASLIAGVPFDEFDYYVVTESSTPIIGGPSSGGLMTIGFLSLLTNRSLQPWVTMTGMINPDGTIGPVGGLKEKLDAAASNGFKMFLIPFGQRQYQYPVIQETRLPWGVVRRVVYKSIDLVEYGRSINVSVIEVKSVFDAFTYFTGVNISGSTYAQLQYNVPSGVVDSLLGELTTLISDAFSKAEDVRNPFYKGSLLTALSSLNTTLSTLYSAKDTRPAYVFMKGLDLYSGAMYYGLLADVLSNKLSVDMVVNTVNLTLLRVGEEFGKVGVFRGLDSVLWLSLARAIYYRAGYYYANALSSSSDSEKLMYLAHTLSYARQAEAFLNMSSISVNESATLTRVSMNTRSLYALSSTVYSYVSALINEVGGNTQALNDASDYYTLLNSQVASDNLTMLGFTVYSIGESLYALHQAFEQNSLESVASVQSSISVNLCHGVDRYSTIGFFREYGLEAMGIGDYSSAVEAFSMGISMCMVVRLALSAGNISVLTTPPQEVSVSTPSMEWGGGSTNNTSGSSGSANTMLVKYLAIVGAMLAIVSIVLALRILRTPGPRGDAAGGLFLDKGFKPV</sequence>
<evidence type="ECO:0000313" key="5">
    <source>
        <dbReference type="Proteomes" id="UP000001068"/>
    </source>
</evidence>
<dbReference type="GO" id="GO:0006508">
    <property type="term" value="P:proteolysis"/>
    <property type="evidence" value="ECO:0007669"/>
    <property type="project" value="UniProtKB-KW"/>
</dbReference>
<evidence type="ECO:0000313" key="4">
    <source>
        <dbReference type="EMBL" id="ADV65069.1"/>
    </source>
</evidence>
<keyword evidence="2" id="KW-0472">Membrane</keyword>
<organism evidence="4 5">
    <name type="scientific">Desulfurococcus mucosus (strain ATCC 35584 / DSM 2162 / JCM 9187 / O7/1)</name>
    <dbReference type="NCBI Taxonomy" id="765177"/>
    <lineage>
        <taxon>Archaea</taxon>
        <taxon>Thermoproteota</taxon>
        <taxon>Thermoprotei</taxon>
        <taxon>Desulfurococcales</taxon>
        <taxon>Desulfurococcaceae</taxon>
        <taxon>Desulfurococcus</taxon>
    </lineage>
</organism>
<keyword evidence="2" id="KW-0812">Transmembrane</keyword>
<dbReference type="GeneID" id="10153459"/>
<feature type="transmembrane region" description="Helical" evidence="2">
    <location>
        <begin position="610"/>
        <end position="630"/>
    </location>
</feature>
<dbReference type="GO" id="GO:0030163">
    <property type="term" value="P:protein catabolic process"/>
    <property type="evidence" value="ECO:0007669"/>
    <property type="project" value="InterPro"/>
</dbReference>
<dbReference type="eggNOG" id="arCOG01937">
    <property type="taxonomic scope" value="Archaea"/>
</dbReference>
<dbReference type="MEROPS" id="S16.A12"/>
<dbReference type="Proteomes" id="UP000001068">
    <property type="component" value="Chromosome"/>
</dbReference>
<dbReference type="EMBL" id="CP002363">
    <property type="protein sequence ID" value="ADV65069.1"/>
    <property type="molecule type" value="Genomic_DNA"/>
</dbReference>
<dbReference type="Pfam" id="PF05362">
    <property type="entry name" value="Lon_C"/>
    <property type="match status" value="1"/>
</dbReference>
<gene>
    <name evidence="4" type="ordered locus">Desmu_0764</name>
</gene>
<dbReference type="InterPro" id="IPR027065">
    <property type="entry name" value="Lon_Prtase"/>
</dbReference>
<dbReference type="HOGENOM" id="CLU_027628_0_0_2"/>
<dbReference type="InterPro" id="IPR020568">
    <property type="entry name" value="Ribosomal_Su5_D2-typ_SF"/>
</dbReference>
<dbReference type="GO" id="GO:0016020">
    <property type="term" value="C:membrane"/>
    <property type="evidence" value="ECO:0007669"/>
    <property type="project" value="UniProtKB-SubCell"/>
</dbReference>
<dbReference type="RefSeq" id="WP_013562291.1">
    <property type="nucleotide sequence ID" value="NC_014961.1"/>
</dbReference>
<evidence type="ECO:0000259" key="3">
    <source>
        <dbReference type="Pfam" id="PF05362"/>
    </source>
</evidence>
<dbReference type="OrthoDB" id="15525at2157"/>
<protein>
    <submittedName>
        <fullName evidence="4">Serine protease-like protein</fullName>
    </submittedName>
</protein>
<dbReference type="KEGG" id="dmu:Desmu_0764"/>
<proteinExistence type="predicted"/>
<dbReference type="GO" id="GO:0005524">
    <property type="term" value="F:ATP binding"/>
    <property type="evidence" value="ECO:0007669"/>
    <property type="project" value="InterPro"/>
</dbReference>
<evidence type="ECO:0000256" key="1">
    <source>
        <dbReference type="ARBA" id="ARBA00004141"/>
    </source>
</evidence>
<keyword evidence="5" id="KW-1185">Reference proteome</keyword>
<dbReference type="InterPro" id="IPR014721">
    <property type="entry name" value="Ribsml_uS5_D2-typ_fold_subgr"/>
</dbReference>
<dbReference type="PANTHER" id="PTHR10046">
    <property type="entry name" value="ATP DEPENDENT LON PROTEASE FAMILY MEMBER"/>
    <property type="match status" value="1"/>
</dbReference>
<name>E8R993_DESM0</name>
<dbReference type="AlphaFoldDB" id="E8R993"/>
<keyword evidence="4" id="KW-0645">Protease</keyword>
<evidence type="ECO:0000256" key="2">
    <source>
        <dbReference type="SAM" id="Phobius"/>
    </source>
</evidence>
<feature type="domain" description="Lon proteolytic" evidence="3">
    <location>
        <begin position="108"/>
        <end position="178"/>
    </location>
</feature>
<dbReference type="InterPro" id="IPR008269">
    <property type="entry name" value="Lon_proteolytic"/>
</dbReference>
<keyword evidence="4" id="KW-0378">Hydrolase</keyword>
<dbReference type="Gene3D" id="3.30.230.10">
    <property type="match status" value="1"/>
</dbReference>
<comment type="subcellular location">
    <subcellularLocation>
        <location evidence="1">Membrane</location>
        <topology evidence="1">Multi-pass membrane protein</topology>
    </subcellularLocation>
</comment>
<dbReference type="PRINTS" id="PR00830">
    <property type="entry name" value="ENDOLAPTASE"/>
</dbReference>